<proteinExistence type="inferred from homology"/>
<dbReference type="EMBL" id="LEPB01000004">
    <property type="protein sequence ID" value="RCA10449.1"/>
    <property type="molecule type" value="Genomic_DNA"/>
</dbReference>
<comment type="similarity">
    <text evidence="1">Belongs to the FGGY kinase family.</text>
</comment>
<keyword evidence="2" id="KW-0808">Transferase</keyword>
<dbReference type="AlphaFoldDB" id="A0A367CCS9"/>
<sequence>MSGNLAITIDVGTTNSKVSLFEITTGKLIDRETFQTDKKEDTFGELFDLESIWYRLSTILKTFISTNTGNIDSINISSVGEAGVLVDNNGDIITPLIAWYDKRATKYIDRLTDEEKEKIYDITGLPAHTNYSLPKIKWMVEELKISTSQPLTWLNIPDLLCFFLTGEMKTEFSMASRTLCYDLNKRQWSKEILKMFELEEIICFPEVVRSGEIVGYTDSGELNKEHISVRIAGHDHMVGALGIGLEPDELLNSTGTTEGLLLISDTNFNDNKHLEHSLSNGIYTRPQYYTLFSSMPTGGSAFAWYQELFNKSNLSFLKECENLYQDYMNNHVKLNDSLLFLPHLNGSGAPFKNSKSKGLLYGLKLDTTSKDILLGILVGLSLEMKYVANCFPLESIKRLAVIGPAINNSLWLQMKADVLNMEVKVIKMDEAVSFGALKSAYPTFSTKTVYEKFSPNPKRASEMHSLLEKYTRLYNVKKQLIIGEGGNN</sequence>
<evidence type="ECO:0000256" key="1">
    <source>
        <dbReference type="ARBA" id="ARBA00009156"/>
    </source>
</evidence>
<protein>
    <submittedName>
        <fullName evidence="4">Uncharacterized protein</fullName>
    </submittedName>
</protein>
<gene>
    <name evidence="4" type="ORF">EA71_01200</name>
</gene>
<dbReference type="GeneID" id="56743834"/>
<dbReference type="SUPFAM" id="SSF53067">
    <property type="entry name" value="Actin-like ATPase domain"/>
    <property type="match status" value="2"/>
</dbReference>
<accession>A0A367CCS9</accession>
<dbReference type="Pfam" id="PF02782">
    <property type="entry name" value="FGGY_C"/>
    <property type="match status" value="1"/>
</dbReference>
<evidence type="ECO:0000256" key="2">
    <source>
        <dbReference type="ARBA" id="ARBA00022679"/>
    </source>
</evidence>
<evidence type="ECO:0000313" key="5">
    <source>
        <dbReference type="Proteomes" id="UP000252797"/>
    </source>
</evidence>
<dbReference type="GO" id="GO:0005975">
    <property type="term" value="P:carbohydrate metabolic process"/>
    <property type="evidence" value="ECO:0007669"/>
    <property type="project" value="InterPro"/>
</dbReference>
<dbReference type="InterPro" id="IPR050406">
    <property type="entry name" value="FGGY_Carb_Kinase"/>
</dbReference>
<evidence type="ECO:0000313" key="4">
    <source>
        <dbReference type="EMBL" id="RCA10449.1"/>
    </source>
</evidence>
<dbReference type="Pfam" id="PF00370">
    <property type="entry name" value="FGGY_N"/>
    <property type="match status" value="1"/>
</dbReference>
<reference evidence="4 5" key="1">
    <citation type="submission" date="2015-06" db="EMBL/GenBank/DDBJ databases">
        <title>The Genome Sequence of Enterococcus durans 4EA1.</title>
        <authorList>
            <consortium name="The Broad Institute Genomics Platform"/>
            <consortium name="The Broad Institute Genome Sequencing Center for Infectious Disease"/>
            <person name="Earl A.M."/>
            <person name="Van Tyne D."/>
            <person name="Lebreton F."/>
            <person name="Saavedra J.T."/>
            <person name="Gilmore M.S."/>
            <person name="Manson Mcguire A."/>
            <person name="Clock S."/>
            <person name="Crupain M."/>
            <person name="Rangan U."/>
            <person name="Young S."/>
            <person name="Abouelleil A."/>
            <person name="Cao P."/>
            <person name="Chapman S.B."/>
            <person name="Griggs A."/>
            <person name="Priest M."/>
            <person name="Shea T."/>
            <person name="Wortman J."/>
            <person name="Nusbaum C."/>
            <person name="Birren B."/>
        </authorList>
    </citation>
    <scope>NUCLEOTIDE SEQUENCE [LARGE SCALE GENOMIC DNA]</scope>
    <source>
        <strain evidence="4 5">4EA1</strain>
    </source>
</reference>
<dbReference type="InterPro" id="IPR043129">
    <property type="entry name" value="ATPase_NBD"/>
</dbReference>
<comment type="caution">
    <text evidence="4">The sequence shown here is derived from an EMBL/GenBank/DDBJ whole genome shotgun (WGS) entry which is preliminary data.</text>
</comment>
<dbReference type="PANTHER" id="PTHR43095">
    <property type="entry name" value="SUGAR KINASE"/>
    <property type="match status" value="1"/>
</dbReference>
<dbReference type="CDD" id="cd07773">
    <property type="entry name" value="ASKHA_NBD_FGGY_FK"/>
    <property type="match status" value="1"/>
</dbReference>
<organism evidence="4 5">
    <name type="scientific">Enterococcus durans</name>
    <dbReference type="NCBI Taxonomy" id="53345"/>
    <lineage>
        <taxon>Bacteria</taxon>
        <taxon>Bacillati</taxon>
        <taxon>Bacillota</taxon>
        <taxon>Bacilli</taxon>
        <taxon>Lactobacillales</taxon>
        <taxon>Enterococcaceae</taxon>
        <taxon>Enterococcus</taxon>
    </lineage>
</organism>
<dbReference type="PANTHER" id="PTHR43095:SF5">
    <property type="entry name" value="XYLULOSE KINASE"/>
    <property type="match status" value="1"/>
</dbReference>
<name>A0A367CCS9_9ENTE</name>
<dbReference type="InterPro" id="IPR018485">
    <property type="entry name" value="FGGY_C"/>
</dbReference>
<keyword evidence="3" id="KW-0418">Kinase</keyword>
<dbReference type="Gene3D" id="3.30.420.40">
    <property type="match status" value="2"/>
</dbReference>
<dbReference type="PIRSF" id="PIRSF000538">
    <property type="entry name" value="GlpK"/>
    <property type="match status" value="1"/>
</dbReference>
<dbReference type="RefSeq" id="WP_081133469.1">
    <property type="nucleotide sequence ID" value="NZ_CABGJE010000001.1"/>
</dbReference>
<dbReference type="Proteomes" id="UP000252797">
    <property type="component" value="Unassembled WGS sequence"/>
</dbReference>
<dbReference type="InterPro" id="IPR000577">
    <property type="entry name" value="Carb_kinase_FGGY"/>
</dbReference>
<evidence type="ECO:0000256" key="3">
    <source>
        <dbReference type="ARBA" id="ARBA00022777"/>
    </source>
</evidence>
<dbReference type="InterPro" id="IPR018484">
    <property type="entry name" value="FGGY_N"/>
</dbReference>
<dbReference type="GO" id="GO:0016301">
    <property type="term" value="F:kinase activity"/>
    <property type="evidence" value="ECO:0007669"/>
    <property type="project" value="UniProtKB-KW"/>
</dbReference>